<gene>
    <name evidence="1" type="ORF">LTRI10_LOCUS35512</name>
</gene>
<dbReference type="AlphaFoldDB" id="A0AAV2F9Z6"/>
<proteinExistence type="predicted"/>
<evidence type="ECO:0000313" key="2">
    <source>
        <dbReference type="Proteomes" id="UP001497516"/>
    </source>
</evidence>
<evidence type="ECO:0000313" key="1">
    <source>
        <dbReference type="EMBL" id="CAL1395054.1"/>
    </source>
</evidence>
<name>A0AAV2F9Z6_9ROSI</name>
<reference evidence="1 2" key="1">
    <citation type="submission" date="2024-04" db="EMBL/GenBank/DDBJ databases">
        <authorList>
            <person name="Fracassetti M."/>
        </authorList>
    </citation>
    <scope>NUCLEOTIDE SEQUENCE [LARGE SCALE GENOMIC DNA]</scope>
</reference>
<dbReference type="EMBL" id="OZ034819">
    <property type="protein sequence ID" value="CAL1395054.1"/>
    <property type="molecule type" value="Genomic_DNA"/>
</dbReference>
<keyword evidence="2" id="KW-1185">Reference proteome</keyword>
<dbReference type="Proteomes" id="UP001497516">
    <property type="component" value="Chromosome 6"/>
</dbReference>
<protein>
    <submittedName>
        <fullName evidence="1">Uncharacterized protein</fullName>
    </submittedName>
</protein>
<accession>A0AAV2F9Z6</accession>
<sequence>MRDSIYKELTVEFLVNFKCLHGTNHDFIFDEEGMDTFTLGGVMRSMSFTAFYVALGIYSEEFTRTQVYRDLRREGDADYKVLLQPWRNNLSNVSITTRWTTKNARRTQLISVTGICHDIIGYSLI</sequence>
<organism evidence="1 2">
    <name type="scientific">Linum trigynum</name>
    <dbReference type="NCBI Taxonomy" id="586398"/>
    <lineage>
        <taxon>Eukaryota</taxon>
        <taxon>Viridiplantae</taxon>
        <taxon>Streptophyta</taxon>
        <taxon>Embryophyta</taxon>
        <taxon>Tracheophyta</taxon>
        <taxon>Spermatophyta</taxon>
        <taxon>Magnoliopsida</taxon>
        <taxon>eudicotyledons</taxon>
        <taxon>Gunneridae</taxon>
        <taxon>Pentapetalae</taxon>
        <taxon>rosids</taxon>
        <taxon>fabids</taxon>
        <taxon>Malpighiales</taxon>
        <taxon>Linaceae</taxon>
        <taxon>Linum</taxon>
    </lineage>
</organism>